<dbReference type="EC" id="2.3.2.26" evidence="3"/>
<name>A0A8H6CDS6_9LECA</name>
<accession>A0A8H6CDS6</accession>
<keyword evidence="4" id="KW-0808">Transferase</keyword>
<evidence type="ECO:0000256" key="1">
    <source>
        <dbReference type="ARBA" id="ARBA00000885"/>
    </source>
</evidence>
<gene>
    <name evidence="9" type="ORF">HO133_002249</name>
</gene>
<sequence length="1218" mass="137188">MFPSFTGSTRPKRQVNLSGRNNNPFAALPGSRTSSSPQTAQNALAQAQHERILRQQERERPPAATKIQKTWRGHKGRKQTKVIWRQEWDNREGWESRGPSETRGSLSQLAAPAAYASEDECLGSLRLLVQFASLRNELDIQRLDRFTTRYLQSLQMQPCGYPANVWTYPLLRLAKLSLATLSAKRTPPLSTCTVDNLIALLNVVATAIPRQLASYSHQYFRTLAEAGIGRRCSNSPSIESAALALLQPTSDRTEECYEGFVSEFLATPGLPAVFGGLEGFGRGIRYHTLADVLNKVLSPSSHDDILQLKSRESLLWLLAYFIYFRRLAYSDQQKSTDSPDVQYVKIVSRLISFLADDIGSRIEVSNRLPSSGSSISTPAASPVEPLPSFVSSEILTLINQQNVSSLLANFDVVPASSEGVTGTPSEASALASYALTLLRAFPRRGDEIRMWLFRGSTARGSSQASHAAEPLPAIKYFYQVASKSKIYQMISEDPRETVSMLRPDKPQIRENKPSYSIADESRDQQWRVILLFLELYTFVLKIMDDEEFLAGTSAYNDQWSWTRKSALPLDQVKELTSFLKNLSFSMYWNASEIAGIEAAEVKTSLAEYFGGNKAAQNEYRQDEGSAKLQEMSIAGVSGMTLVYMKGLVTGVLRMVYERDSRRKFLPRDHWLMTKYFEMDRFISAVVEEEEHRHQIQESYESYEADGNSQVGGDVDMDDDDDDDDGFALIGNSHVQQVRRAERLKRQQRKTSRRKQLESVAPRLEILQNMPFFIPFATRVQIFRHFVALDQHRRRGTSDPDMWRFAQMNSAAGDISKHRAKVRREHIFEDAYAQFYDLGEGLKEPIQIRFVDKFDTIEEGIDGGGVTKEFLTSVTNEAFGAVNGMEALFIENDQHLLYPNPSAVEERKATLQQAMYKEGSLDWNENIRDLLRRYEFLGRIIGKCLYEGILVDIHFAPFFLLKWALTGGSGSATKESGYRANLNDLRDLDEGLYEGLLQLKNYPGDVEDFSLNFAVTDTIRTSPTETKQVTRELRPSGASISVTNENRLVYISYMARHRLQIQPHLQTSAFLRGLGTIISPSWLSMFNQSELQTLVGGASSEISVSDLRANTQYGGLYAIGDDGAEHPCVQMFWKVLQSLEDSDRKKVLKFVTSTPRAPLLGFGNLNPKFSIRDSGSDQTRLPSTSTCVNLLKLPVYREEKVLRERLLYSVNAGAGFNLS</sequence>
<dbReference type="EMBL" id="JACCJB010000014">
    <property type="protein sequence ID" value="KAF6221394.1"/>
    <property type="molecule type" value="Genomic_DNA"/>
</dbReference>
<dbReference type="Pfam" id="PF00632">
    <property type="entry name" value="HECT"/>
    <property type="match status" value="1"/>
</dbReference>
<feature type="region of interest" description="Disordered" evidence="7">
    <location>
        <begin position="693"/>
        <end position="727"/>
    </location>
</feature>
<dbReference type="FunFam" id="3.30.2410.10:FF:000011">
    <property type="entry name" value="Putative Ubiquitin-protein ligase E3C"/>
    <property type="match status" value="1"/>
</dbReference>
<evidence type="ECO:0000256" key="4">
    <source>
        <dbReference type="ARBA" id="ARBA00022679"/>
    </source>
</evidence>
<dbReference type="SUPFAM" id="SSF56204">
    <property type="entry name" value="Hect, E3 ligase catalytic domain"/>
    <property type="match status" value="1"/>
</dbReference>
<dbReference type="Pfam" id="PF00612">
    <property type="entry name" value="IQ"/>
    <property type="match status" value="1"/>
</dbReference>
<dbReference type="CDD" id="cd23767">
    <property type="entry name" value="IQCD"/>
    <property type="match status" value="1"/>
</dbReference>
<dbReference type="InterPro" id="IPR044611">
    <property type="entry name" value="E3A/B/C-like"/>
</dbReference>
<comment type="pathway">
    <text evidence="2">Protein modification; protein ubiquitination.</text>
</comment>
<dbReference type="AlphaFoldDB" id="A0A8H6CDS6"/>
<dbReference type="PANTHER" id="PTHR45700">
    <property type="entry name" value="UBIQUITIN-PROTEIN LIGASE E3C"/>
    <property type="match status" value="1"/>
</dbReference>
<feature type="region of interest" description="Disordered" evidence="7">
    <location>
        <begin position="1"/>
        <end position="72"/>
    </location>
</feature>
<dbReference type="InterPro" id="IPR035983">
    <property type="entry name" value="Hect_E3_ubiquitin_ligase"/>
</dbReference>
<dbReference type="GO" id="GO:0061630">
    <property type="term" value="F:ubiquitin protein ligase activity"/>
    <property type="evidence" value="ECO:0007669"/>
    <property type="project" value="UniProtKB-EC"/>
</dbReference>
<dbReference type="PROSITE" id="PS50237">
    <property type="entry name" value="HECT"/>
    <property type="match status" value="1"/>
</dbReference>
<comment type="catalytic activity">
    <reaction evidence="1">
        <text>S-ubiquitinyl-[E2 ubiquitin-conjugating enzyme]-L-cysteine + [acceptor protein]-L-lysine = [E2 ubiquitin-conjugating enzyme]-L-cysteine + N(6)-ubiquitinyl-[acceptor protein]-L-lysine.</text>
        <dbReference type="EC" id="2.3.2.26"/>
    </reaction>
</comment>
<evidence type="ECO:0000256" key="2">
    <source>
        <dbReference type="ARBA" id="ARBA00004906"/>
    </source>
</evidence>
<keyword evidence="5 6" id="KW-0833">Ubl conjugation pathway</keyword>
<dbReference type="RefSeq" id="XP_037150829.1">
    <property type="nucleotide sequence ID" value="XM_037293176.1"/>
</dbReference>
<dbReference type="CDD" id="cd00078">
    <property type="entry name" value="HECTc"/>
    <property type="match status" value="1"/>
</dbReference>
<feature type="compositionally biased region" description="Basic and acidic residues" evidence="7">
    <location>
        <begin position="48"/>
        <end position="61"/>
    </location>
</feature>
<dbReference type="Gene3D" id="3.30.2410.10">
    <property type="entry name" value="Hect, E3 ligase catalytic domain"/>
    <property type="match status" value="1"/>
</dbReference>
<feature type="compositionally biased region" description="Polar residues" evidence="7">
    <location>
        <begin position="31"/>
        <end position="45"/>
    </location>
</feature>
<feature type="domain" description="HECT" evidence="8">
    <location>
        <begin position="841"/>
        <end position="1218"/>
    </location>
</feature>
<proteinExistence type="predicted"/>
<keyword evidence="10" id="KW-1185">Reference proteome</keyword>
<organism evidence="9 10">
    <name type="scientific">Letharia lupina</name>
    <dbReference type="NCBI Taxonomy" id="560253"/>
    <lineage>
        <taxon>Eukaryota</taxon>
        <taxon>Fungi</taxon>
        <taxon>Dikarya</taxon>
        <taxon>Ascomycota</taxon>
        <taxon>Pezizomycotina</taxon>
        <taxon>Lecanoromycetes</taxon>
        <taxon>OSLEUM clade</taxon>
        <taxon>Lecanoromycetidae</taxon>
        <taxon>Lecanorales</taxon>
        <taxon>Lecanorineae</taxon>
        <taxon>Parmeliaceae</taxon>
        <taxon>Letharia</taxon>
    </lineage>
</organism>
<feature type="compositionally biased region" description="Acidic residues" evidence="7">
    <location>
        <begin position="714"/>
        <end position="725"/>
    </location>
</feature>
<evidence type="ECO:0000256" key="6">
    <source>
        <dbReference type="PROSITE-ProRule" id="PRU00104"/>
    </source>
</evidence>
<dbReference type="InterPro" id="IPR000569">
    <property type="entry name" value="HECT_dom"/>
</dbReference>
<dbReference type="PROSITE" id="PS50096">
    <property type="entry name" value="IQ"/>
    <property type="match status" value="1"/>
</dbReference>
<dbReference type="FunFam" id="3.30.2160.10:FF:000002">
    <property type="entry name" value="Putative Ubiquitin-protein ligase E3C"/>
    <property type="match status" value="1"/>
</dbReference>
<dbReference type="PANTHER" id="PTHR45700:SF2">
    <property type="entry name" value="UBIQUITIN-PROTEIN LIGASE E3C"/>
    <property type="match status" value="1"/>
</dbReference>
<feature type="compositionally biased region" description="Polar residues" evidence="7">
    <location>
        <begin position="1"/>
        <end position="24"/>
    </location>
</feature>
<dbReference type="Gene3D" id="3.30.2160.10">
    <property type="entry name" value="Hect, E3 ligase catalytic domain"/>
    <property type="match status" value="1"/>
</dbReference>
<dbReference type="Proteomes" id="UP000593566">
    <property type="component" value="Unassembled WGS sequence"/>
</dbReference>
<evidence type="ECO:0000259" key="8">
    <source>
        <dbReference type="PROSITE" id="PS50237"/>
    </source>
</evidence>
<protein>
    <recommendedName>
        <fullName evidence="3">HECT-type E3 ubiquitin transferase</fullName>
        <ecNumber evidence="3">2.3.2.26</ecNumber>
    </recommendedName>
</protein>
<dbReference type="GeneID" id="59330663"/>
<comment type="caution">
    <text evidence="9">The sequence shown here is derived from an EMBL/GenBank/DDBJ whole genome shotgun (WGS) entry which is preliminary data.</text>
</comment>
<dbReference type="GO" id="GO:0000209">
    <property type="term" value="P:protein polyubiquitination"/>
    <property type="evidence" value="ECO:0007669"/>
    <property type="project" value="InterPro"/>
</dbReference>
<dbReference type="GO" id="GO:0006511">
    <property type="term" value="P:ubiquitin-dependent protein catabolic process"/>
    <property type="evidence" value="ECO:0007669"/>
    <property type="project" value="TreeGrafter"/>
</dbReference>
<dbReference type="SMART" id="SM00015">
    <property type="entry name" value="IQ"/>
    <property type="match status" value="1"/>
</dbReference>
<evidence type="ECO:0000256" key="7">
    <source>
        <dbReference type="SAM" id="MobiDB-lite"/>
    </source>
</evidence>
<reference evidence="9 10" key="1">
    <citation type="journal article" date="2020" name="Genomics">
        <title>Complete, high-quality genomes from long-read metagenomic sequencing of two wolf lichen thalli reveals enigmatic genome architecture.</title>
        <authorList>
            <person name="McKenzie S.K."/>
            <person name="Walston R.F."/>
            <person name="Allen J.L."/>
        </authorList>
    </citation>
    <scope>NUCLEOTIDE SEQUENCE [LARGE SCALE GENOMIC DNA]</scope>
    <source>
        <strain evidence="9">WasteWater1</strain>
    </source>
</reference>
<dbReference type="SMART" id="SM00119">
    <property type="entry name" value="HECTc"/>
    <property type="match status" value="1"/>
</dbReference>
<evidence type="ECO:0000256" key="5">
    <source>
        <dbReference type="ARBA" id="ARBA00022786"/>
    </source>
</evidence>
<dbReference type="Gene3D" id="3.90.1750.10">
    <property type="entry name" value="Hect, E3 ligase catalytic domains"/>
    <property type="match status" value="1"/>
</dbReference>
<evidence type="ECO:0000313" key="9">
    <source>
        <dbReference type="EMBL" id="KAF6221394.1"/>
    </source>
</evidence>
<feature type="active site" description="Glycyl thioester intermediate" evidence="6">
    <location>
        <position position="1186"/>
    </location>
</feature>
<evidence type="ECO:0000313" key="10">
    <source>
        <dbReference type="Proteomes" id="UP000593566"/>
    </source>
</evidence>
<dbReference type="InterPro" id="IPR000048">
    <property type="entry name" value="IQ_motif_EF-hand-BS"/>
</dbReference>
<evidence type="ECO:0000256" key="3">
    <source>
        <dbReference type="ARBA" id="ARBA00012485"/>
    </source>
</evidence>